<dbReference type="Proteomes" id="UP001626550">
    <property type="component" value="Unassembled WGS sequence"/>
</dbReference>
<dbReference type="EMBL" id="JBJKFK010000017">
    <property type="protein sequence ID" value="KAL3320983.1"/>
    <property type="molecule type" value="Genomic_DNA"/>
</dbReference>
<protein>
    <recommendedName>
        <fullName evidence="4">DUF4378 domain-containing protein</fullName>
    </recommendedName>
</protein>
<dbReference type="AlphaFoldDB" id="A0ABD2QNH7"/>
<feature type="compositionally biased region" description="Acidic residues" evidence="1">
    <location>
        <begin position="1"/>
        <end position="11"/>
    </location>
</feature>
<sequence>MQEIYQGEDEEQKARQGFRPPTSAQYRLWNGPRRPDTLQQVIDIVVPRLRRDMDLKLDVKGLVSSELISKVEKSVPLRNQIIDPVSLGSRIDSRPRDKVGGDEFSRLSKLARWSLRKKDWLDKLLDLEMRTEEQKQWLNYTAVEEELTSNLFDEIWQEFLSQSIQSMLGLSV</sequence>
<evidence type="ECO:0000313" key="3">
    <source>
        <dbReference type="Proteomes" id="UP001626550"/>
    </source>
</evidence>
<accession>A0ABD2QNH7</accession>
<comment type="caution">
    <text evidence="2">The sequence shown here is derived from an EMBL/GenBank/DDBJ whole genome shotgun (WGS) entry which is preliminary data.</text>
</comment>
<keyword evidence="3" id="KW-1185">Reference proteome</keyword>
<reference evidence="2 3" key="1">
    <citation type="submission" date="2024-11" db="EMBL/GenBank/DDBJ databases">
        <title>Adaptive evolution of stress response genes in parasites aligns with host niche diversity.</title>
        <authorList>
            <person name="Hahn C."/>
            <person name="Resl P."/>
        </authorList>
    </citation>
    <scope>NUCLEOTIDE SEQUENCE [LARGE SCALE GENOMIC DNA]</scope>
    <source>
        <strain evidence="2">EGGRZ-B1_66</strain>
        <tissue evidence="2">Body</tissue>
    </source>
</reference>
<gene>
    <name evidence="2" type="ORF">Ciccas_000343</name>
</gene>
<feature type="region of interest" description="Disordered" evidence="1">
    <location>
        <begin position="1"/>
        <end position="24"/>
    </location>
</feature>
<proteinExistence type="predicted"/>
<evidence type="ECO:0000256" key="1">
    <source>
        <dbReference type="SAM" id="MobiDB-lite"/>
    </source>
</evidence>
<evidence type="ECO:0000313" key="2">
    <source>
        <dbReference type="EMBL" id="KAL3320983.1"/>
    </source>
</evidence>
<organism evidence="2 3">
    <name type="scientific">Cichlidogyrus casuarinus</name>
    <dbReference type="NCBI Taxonomy" id="1844966"/>
    <lineage>
        <taxon>Eukaryota</taxon>
        <taxon>Metazoa</taxon>
        <taxon>Spiralia</taxon>
        <taxon>Lophotrochozoa</taxon>
        <taxon>Platyhelminthes</taxon>
        <taxon>Monogenea</taxon>
        <taxon>Monopisthocotylea</taxon>
        <taxon>Dactylogyridea</taxon>
        <taxon>Ancyrocephalidae</taxon>
        <taxon>Cichlidogyrus</taxon>
    </lineage>
</organism>
<evidence type="ECO:0008006" key="4">
    <source>
        <dbReference type="Google" id="ProtNLM"/>
    </source>
</evidence>
<name>A0ABD2QNH7_9PLAT</name>